<dbReference type="GO" id="GO:0005634">
    <property type="term" value="C:nucleus"/>
    <property type="evidence" value="ECO:0000318"/>
    <property type="project" value="GO_Central"/>
</dbReference>
<dbReference type="Gramene" id="OQU83981">
    <property type="protein sequence ID" value="OQU83981"/>
    <property type="gene ID" value="SORBI_3005G209300"/>
</dbReference>
<proteinExistence type="inferred from homology"/>
<feature type="region of interest" description="Leucine repeat II (LRII)" evidence="3">
    <location>
        <begin position="276"/>
        <end position="308"/>
    </location>
</feature>
<feature type="region of interest" description="SAW" evidence="3">
    <location>
        <begin position="416"/>
        <end position="491"/>
    </location>
</feature>
<keyword evidence="1" id="KW-0805">Transcription regulation</keyword>
<dbReference type="GO" id="GO:0003700">
    <property type="term" value="F:DNA-binding transcription factor activity"/>
    <property type="evidence" value="ECO:0000318"/>
    <property type="project" value="GO_Central"/>
</dbReference>
<keyword evidence="2" id="KW-0804">Transcription</keyword>
<dbReference type="PANTHER" id="PTHR31636">
    <property type="entry name" value="OSJNBA0084A10.13 PROTEIN-RELATED"/>
    <property type="match status" value="1"/>
</dbReference>
<dbReference type="InParanoid" id="A0A1Z5RK72"/>
<evidence type="ECO:0000256" key="3">
    <source>
        <dbReference type="PROSITE-ProRule" id="PRU01191"/>
    </source>
</evidence>
<accession>A0A1Z5RK72</accession>
<dbReference type="AlphaFoldDB" id="A0A1Z5RK72"/>
<evidence type="ECO:0000256" key="2">
    <source>
        <dbReference type="ARBA" id="ARBA00023163"/>
    </source>
</evidence>
<gene>
    <name evidence="4" type="ORF">SORBI_3005G209300</name>
</gene>
<dbReference type="Pfam" id="PF03514">
    <property type="entry name" value="GRAS"/>
    <property type="match status" value="1"/>
</dbReference>
<feature type="short sequence motif" description="VHIID" evidence="3">
    <location>
        <begin position="226"/>
        <end position="230"/>
    </location>
</feature>
<sequence length="497" mass="57660">MEEANMFLLKDNNFSKDEQVNQIRESSVIGSRIKKRYNRDHLLEEEEEEVRSTSKAMMMIKEPEEKCGNEMLEKMMLHVYDTCIIKGMERVTINNSGADKRNKKSRRIKTTRKNMVDIGTLLISCAQALAVDDHMRACEHLMQIKQHASATGDATQRLAHCFTKGLEARIGAKGRQIWQLLMSEHPSLVDFLKAYDLYTKVCCFLKVTFIFSTMTIMQAMVGKSRLHIVDYGMRYGFQWAGLLRLLASREGGPPEVKFTAIARPKSAYYPSEQIEKIGCRLKKYAHELGFPLFKFHAIMRNWEDISIMDMHTDDDEVLVVSDMFSFSILMEESIFFDSQSPRDTVLNNIKKMRPDVFIQSVSNRSYGSSFLSRFREMLFYYMALFDMLDATIPRESKSRSVLEQVVLGYYIFNDISCEGMDIVERPEKYRQWQTRNQRAGLRQLPLESSIVKAVEDEVRKHYHKDFMICQDGQWLLQGWMGHVLAAHTTWVADDASS</sequence>
<dbReference type="Proteomes" id="UP000000768">
    <property type="component" value="Chromosome 5"/>
</dbReference>
<reference evidence="5" key="2">
    <citation type="journal article" date="2018" name="Plant J.">
        <title>The Sorghum bicolor reference genome: improved assembly, gene annotations, a transcriptome atlas, and signatures of genome organization.</title>
        <authorList>
            <person name="McCormick R.F."/>
            <person name="Truong S.K."/>
            <person name="Sreedasyam A."/>
            <person name="Jenkins J."/>
            <person name="Shu S."/>
            <person name="Sims D."/>
            <person name="Kennedy M."/>
            <person name="Amirebrahimi M."/>
            <person name="Weers B.D."/>
            <person name="McKinley B."/>
            <person name="Mattison A."/>
            <person name="Morishige D.T."/>
            <person name="Grimwood J."/>
            <person name="Schmutz J."/>
            <person name="Mullet J.E."/>
        </authorList>
    </citation>
    <scope>NUCLEOTIDE SEQUENCE [LARGE SCALE GENOMIC DNA]</scope>
    <source>
        <strain evidence="5">cv. BTx623</strain>
    </source>
</reference>
<dbReference type="eggNOG" id="ENOG502QSQ6">
    <property type="taxonomic scope" value="Eukaryota"/>
</dbReference>
<dbReference type="STRING" id="4558.A0A1Z5RK72"/>
<reference evidence="4 5" key="1">
    <citation type="journal article" date="2009" name="Nature">
        <title>The Sorghum bicolor genome and the diversification of grasses.</title>
        <authorList>
            <person name="Paterson A.H."/>
            <person name="Bowers J.E."/>
            <person name="Bruggmann R."/>
            <person name="Dubchak I."/>
            <person name="Grimwood J."/>
            <person name="Gundlach H."/>
            <person name="Haberer G."/>
            <person name="Hellsten U."/>
            <person name="Mitros T."/>
            <person name="Poliakov A."/>
            <person name="Schmutz J."/>
            <person name="Spannagl M."/>
            <person name="Tang H."/>
            <person name="Wang X."/>
            <person name="Wicker T."/>
            <person name="Bharti A.K."/>
            <person name="Chapman J."/>
            <person name="Feltus F.A."/>
            <person name="Gowik U."/>
            <person name="Grigoriev I.V."/>
            <person name="Lyons E."/>
            <person name="Maher C.A."/>
            <person name="Martis M."/>
            <person name="Narechania A."/>
            <person name="Otillar R.P."/>
            <person name="Penning B.W."/>
            <person name="Salamov A.A."/>
            <person name="Wang Y."/>
            <person name="Zhang L."/>
            <person name="Carpita N.C."/>
            <person name="Freeling M."/>
            <person name="Gingle A.R."/>
            <person name="Hash C.T."/>
            <person name="Keller B."/>
            <person name="Klein P."/>
            <person name="Kresovich S."/>
            <person name="McCann M.C."/>
            <person name="Ming R."/>
            <person name="Peterson D.G."/>
            <person name="Mehboob-ur-Rahman"/>
            <person name="Ware D."/>
            <person name="Westhoff P."/>
            <person name="Mayer K.F."/>
            <person name="Messing J."/>
            <person name="Rokhsar D.S."/>
        </authorList>
    </citation>
    <scope>NUCLEOTIDE SEQUENCE [LARGE SCALE GENOMIC DNA]</scope>
    <source>
        <strain evidence="5">cv. BTx623</strain>
    </source>
</reference>
<dbReference type="GO" id="GO:0043565">
    <property type="term" value="F:sequence-specific DNA binding"/>
    <property type="evidence" value="ECO:0000318"/>
    <property type="project" value="GO_Central"/>
</dbReference>
<dbReference type="PROSITE" id="PS50985">
    <property type="entry name" value="GRAS"/>
    <property type="match status" value="1"/>
</dbReference>
<evidence type="ECO:0000313" key="5">
    <source>
        <dbReference type="Proteomes" id="UP000000768"/>
    </source>
</evidence>
<feature type="region of interest" description="VHIID" evidence="3">
    <location>
        <begin position="195"/>
        <end position="260"/>
    </location>
</feature>
<dbReference type="GO" id="GO:0006355">
    <property type="term" value="P:regulation of DNA-templated transcription"/>
    <property type="evidence" value="ECO:0000318"/>
    <property type="project" value="GO_Central"/>
</dbReference>
<comment type="similarity">
    <text evidence="3">Belongs to the GRAS family.</text>
</comment>
<protein>
    <submittedName>
        <fullName evidence="4">Uncharacterized protein</fullName>
    </submittedName>
</protein>
<keyword evidence="5" id="KW-1185">Reference proteome</keyword>
<evidence type="ECO:0000256" key="1">
    <source>
        <dbReference type="ARBA" id="ARBA00023015"/>
    </source>
</evidence>
<dbReference type="InterPro" id="IPR005202">
    <property type="entry name" value="TF_GRAS"/>
</dbReference>
<feature type="region of interest" description="Leucine repeat I (LRI)" evidence="3">
    <location>
        <begin position="116"/>
        <end position="176"/>
    </location>
</feature>
<name>A0A1Z5RK72_SORBI</name>
<dbReference type="OMA" id="PSEYEHE"/>
<organism evidence="4 5">
    <name type="scientific">Sorghum bicolor</name>
    <name type="common">Sorghum</name>
    <name type="synonym">Sorghum vulgare</name>
    <dbReference type="NCBI Taxonomy" id="4558"/>
    <lineage>
        <taxon>Eukaryota</taxon>
        <taxon>Viridiplantae</taxon>
        <taxon>Streptophyta</taxon>
        <taxon>Embryophyta</taxon>
        <taxon>Tracheophyta</taxon>
        <taxon>Spermatophyta</taxon>
        <taxon>Magnoliopsida</taxon>
        <taxon>Liliopsida</taxon>
        <taxon>Poales</taxon>
        <taxon>Poaceae</taxon>
        <taxon>PACMAD clade</taxon>
        <taxon>Panicoideae</taxon>
        <taxon>Andropogonodae</taxon>
        <taxon>Andropogoneae</taxon>
        <taxon>Sorghinae</taxon>
        <taxon>Sorghum</taxon>
    </lineage>
</organism>
<evidence type="ECO:0000313" key="4">
    <source>
        <dbReference type="EMBL" id="OQU83981.1"/>
    </source>
</evidence>
<comment type="caution">
    <text evidence="3">Lacks conserved residue(s) required for the propagation of feature annotation.</text>
</comment>
<dbReference type="EMBL" id="CM000764">
    <property type="protein sequence ID" value="OQU83981.1"/>
    <property type="molecule type" value="Genomic_DNA"/>
</dbReference>